<dbReference type="Pfam" id="PF07695">
    <property type="entry name" value="7TMR-DISM_7TM"/>
    <property type="match status" value="1"/>
</dbReference>
<dbReference type="PANTHER" id="PTHR45138">
    <property type="entry name" value="REGULATORY COMPONENTS OF SENSORY TRANSDUCTION SYSTEM"/>
    <property type="match status" value="1"/>
</dbReference>
<evidence type="ECO:0000256" key="3">
    <source>
        <dbReference type="ARBA" id="ARBA00034247"/>
    </source>
</evidence>
<comment type="cofactor">
    <cofactor evidence="1">
        <name>Mg(2+)</name>
        <dbReference type="ChEBI" id="CHEBI:18420"/>
    </cofactor>
</comment>
<feature type="transmembrane region" description="Helical" evidence="4">
    <location>
        <begin position="12"/>
        <end position="33"/>
    </location>
</feature>
<dbReference type="STRING" id="493475.GARC_0441"/>
<gene>
    <name evidence="6" type="ORF">GARC_0441</name>
</gene>
<evidence type="ECO:0000313" key="7">
    <source>
        <dbReference type="Proteomes" id="UP000006327"/>
    </source>
</evidence>
<dbReference type="Proteomes" id="UP000006327">
    <property type="component" value="Unassembled WGS sequence"/>
</dbReference>
<name>K6YLC6_9ALTE</name>
<keyword evidence="4" id="KW-0812">Transmembrane</keyword>
<dbReference type="GO" id="GO:0052621">
    <property type="term" value="F:diguanylate cyclase activity"/>
    <property type="evidence" value="ECO:0007669"/>
    <property type="project" value="UniProtKB-EC"/>
</dbReference>
<dbReference type="InterPro" id="IPR000160">
    <property type="entry name" value="GGDEF_dom"/>
</dbReference>
<dbReference type="Gene3D" id="3.30.70.270">
    <property type="match status" value="1"/>
</dbReference>
<dbReference type="EMBL" id="BAEO01000007">
    <property type="protein sequence ID" value="GAC17423.1"/>
    <property type="molecule type" value="Genomic_DNA"/>
</dbReference>
<reference evidence="6 7" key="1">
    <citation type="journal article" date="2017" name="Antonie Van Leeuwenhoek">
        <title>Rhizobium rhizosphaerae sp. nov., a novel species isolated from rice rhizosphere.</title>
        <authorList>
            <person name="Zhao J.J."/>
            <person name="Zhang J."/>
            <person name="Zhang R.J."/>
            <person name="Zhang C.W."/>
            <person name="Yin H.Q."/>
            <person name="Zhang X.X."/>
        </authorList>
    </citation>
    <scope>NUCLEOTIDE SEQUENCE [LARGE SCALE GENOMIC DNA]</scope>
    <source>
        <strain evidence="6 7">BSs20135</strain>
    </source>
</reference>
<evidence type="ECO:0000256" key="1">
    <source>
        <dbReference type="ARBA" id="ARBA00001946"/>
    </source>
</evidence>
<dbReference type="AlphaFoldDB" id="K6YLC6"/>
<evidence type="ECO:0000259" key="5">
    <source>
        <dbReference type="PROSITE" id="PS50887"/>
    </source>
</evidence>
<dbReference type="InterPro" id="IPR050469">
    <property type="entry name" value="Diguanylate_Cyclase"/>
</dbReference>
<dbReference type="InterPro" id="IPR029787">
    <property type="entry name" value="Nucleotide_cyclase"/>
</dbReference>
<evidence type="ECO:0000256" key="2">
    <source>
        <dbReference type="ARBA" id="ARBA00012528"/>
    </source>
</evidence>
<proteinExistence type="predicted"/>
<comment type="catalytic activity">
    <reaction evidence="3">
        <text>2 GTP = 3',3'-c-di-GMP + 2 diphosphate</text>
        <dbReference type="Rhea" id="RHEA:24898"/>
        <dbReference type="ChEBI" id="CHEBI:33019"/>
        <dbReference type="ChEBI" id="CHEBI:37565"/>
        <dbReference type="ChEBI" id="CHEBI:58805"/>
        <dbReference type="EC" id="2.7.7.65"/>
    </reaction>
</comment>
<keyword evidence="4" id="KW-0472">Membrane</keyword>
<feature type="transmembrane region" description="Helical" evidence="4">
    <location>
        <begin position="335"/>
        <end position="353"/>
    </location>
</feature>
<dbReference type="InterPro" id="IPR043128">
    <property type="entry name" value="Rev_trsase/Diguanyl_cyclase"/>
</dbReference>
<feature type="transmembrane region" description="Helical" evidence="4">
    <location>
        <begin position="216"/>
        <end position="238"/>
    </location>
</feature>
<keyword evidence="7" id="KW-1185">Reference proteome</keyword>
<organism evidence="6 7">
    <name type="scientific">Paraglaciecola arctica BSs20135</name>
    <dbReference type="NCBI Taxonomy" id="493475"/>
    <lineage>
        <taxon>Bacteria</taxon>
        <taxon>Pseudomonadati</taxon>
        <taxon>Pseudomonadota</taxon>
        <taxon>Gammaproteobacteria</taxon>
        <taxon>Alteromonadales</taxon>
        <taxon>Alteromonadaceae</taxon>
        <taxon>Paraglaciecola</taxon>
    </lineage>
</organism>
<evidence type="ECO:0000313" key="6">
    <source>
        <dbReference type="EMBL" id="GAC17423.1"/>
    </source>
</evidence>
<dbReference type="InterPro" id="IPR011623">
    <property type="entry name" value="7TMR_DISM_rcpt_extracell_dom1"/>
</dbReference>
<feature type="transmembrane region" description="Helical" evidence="4">
    <location>
        <begin position="275"/>
        <end position="299"/>
    </location>
</feature>
<dbReference type="EC" id="2.7.7.65" evidence="2"/>
<dbReference type="OrthoDB" id="9812260at2"/>
<dbReference type="SUPFAM" id="SSF55073">
    <property type="entry name" value="Nucleotide cyclase"/>
    <property type="match status" value="1"/>
</dbReference>
<dbReference type="PANTHER" id="PTHR45138:SF9">
    <property type="entry name" value="DIGUANYLATE CYCLASE DGCM-RELATED"/>
    <property type="match status" value="1"/>
</dbReference>
<accession>K6YLC6</accession>
<dbReference type="CDD" id="cd01949">
    <property type="entry name" value="GGDEF"/>
    <property type="match status" value="1"/>
</dbReference>
<dbReference type="Gene3D" id="2.60.120.260">
    <property type="entry name" value="Galactose-binding domain-like"/>
    <property type="match status" value="1"/>
</dbReference>
<evidence type="ECO:0000256" key="4">
    <source>
        <dbReference type="SAM" id="Phobius"/>
    </source>
</evidence>
<sequence length="625" mass="69821">MAVLRKFHMAIWSKALSIALFFVTMLLFLPLIYHFGIALQPATKQAFDGQVTIQTSDFSQGKGLALDGDWSFFWQQLLEPEQISGTTKKSTLIKGSGGWQSGKHDLNYDAIGFATYHLDVALQQAASNLAIRIPQIESAYRLYIDTELMASGGLVTDYLSAGKPGYNTAIVRIPDGLKAFSITIQVSNYHSSWGGLWEPIVLGDADSLHTLQRDKVALSLFIMGALLITAIHSLIQFFLRPTDNIPLVFACLCLLLFLREFTIEHMTFALSALSGGFVLITKLNFFSFYAGIPTALYFFHLSYYQEFHRKYCSFVYILCVIFSAFVLFFPTRYFGISLVMFEVIAVIVMFYILQRMWVAMKNGQKGAGVMLIGSVIAFAFAVNDILNVSGVITTGRFFSLGIVGFIMSQSFVTNTRFNHLISNNDILTDKLKERNADLELLGELLETKVEQRTRQLKLANIELKALANNDPLTNVFNRHGLQQFIQAAFERYRRSQELFCIVLIDFDHFKDINDTYGHDVGDIVLLTGADLIKAGIREQDKLARWGGEEFLVLLPNTDLQGALAISNKLKNAICAKPIGQPIGVEVSVTGGVALVNQDDTFDTLFKRADDALYQGKQNGRNQICS</sequence>
<feature type="domain" description="GGDEF" evidence="5">
    <location>
        <begin position="497"/>
        <end position="625"/>
    </location>
</feature>
<comment type="caution">
    <text evidence="6">The sequence shown here is derived from an EMBL/GenBank/DDBJ whole genome shotgun (WGS) entry which is preliminary data.</text>
</comment>
<keyword evidence="4" id="KW-1133">Transmembrane helix</keyword>
<dbReference type="FunFam" id="3.30.70.270:FF:000001">
    <property type="entry name" value="Diguanylate cyclase domain protein"/>
    <property type="match status" value="1"/>
</dbReference>
<dbReference type="SMART" id="SM00267">
    <property type="entry name" value="GGDEF"/>
    <property type="match status" value="1"/>
</dbReference>
<dbReference type="Pfam" id="PF00990">
    <property type="entry name" value="GGDEF"/>
    <property type="match status" value="1"/>
</dbReference>
<dbReference type="eggNOG" id="COG3706">
    <property type="taxonomic scope" value="Bacteria"/>
</dbReference>
<dbReference type="PROSITE" id="PS50887">
    <property type="entry name" value="GGDEF"/>
    <property type="match status" value="1"/>
</dbReference>
<feature type="transmembrane region" description="Helical" evidence="4">
    <location>
        <begin position="365"/>
        <end position="382"/>
    </location>
</feature>
<feature type="transmembrane region" description="Helical" evidence="4">
    <location>
        <begin position="311"/>
        <end position="329"/>
    </location>
</feature>
<dbReference type="NCBIfam" id="TIGR00254">
    <property type="entry name" value="GGDEF"/>
    <property type="match status" value="1"/>
</dbReference>
<protein>
    <recommendedName>
        <fullName evidence="2">diguanylate cyclase</fullName>
        <ecNumber evidence="2">2.7.7.65</ecNumber>
    </recommendedName>
</protein>